<feature type="non-terminal residue" evidence="1">
    <location>
        <position position="109"/>
    </location>
</feature>
<name>A0A1Q9BX25_SYMMI</name>
<evidence type="ECO:0000313" key="2">
    <source>
        <dbReference type="Proteomes" id="UP000186817"/>
    </source>
</evidence>
<dbReference type="Proteomes" id="UP000186817">
    <property type="component" value="Unassembled WGS sequence"/>
</dbReference>
<keyword evidence="2" id="KW-1185">Reference proteome</keyword>
<dbReference type="AlphaFoldDB" id="A0A1Q9BX25"/>
<dbReference type="InterPro" id="IPR027417">
    <property type="entry name" value="P-loop_NTPase"/>
</dbReference>
<dbReference type="Gene3D" id="3.40.50.300">
    <property type="entry name" value="P-loop containing nucleotide triphosphate hydrolases"/>
    <property type="match status" value="1"/>
</dbReference>
<sequence>VRGLRSLGNRDLTYKLAFFGTYLEEDNEWKGRGAKEKAVNIRSEEKLELQKELKELGDPATGKSEMLRWVSKFLPCLTASVVKEADLDNERLIQPGALMLAARGPEGCE</sequence>
<reference evidence="1 2" key="1">
    <citation type="submission" date="2016-02" db="EMBL/GenBank/DDBJ databases">
        <title>Genome analysis of coral dinoflagellate symbionts highlights evolutionary adaptations to a symbiotic lifestyle.</title>
        <authorList>
            <person name="Aranda M."/>
            <person name="Li Y."/>
            <person name="Liew Y.J."/>
            <person name="Baumgarten S."/>
            <person name="Simakov O."/>
            <person name="Wilson M."/>
            <person name="Piel J."/>
            <person name="Ashoor H."/>
            <person name="Bougouffa S."/>
            <person name="Bajic V.B."/>
            <person name="Ryu T."/>
            <person name="Ravasi T."/>
            <person name="Bayer T."/>
            <person name="Micklem G."/>
            <person name="Kim H."/>
            <person name="Bhak J."/>
            <person name="Lajeunesse T.C."/>
            <person name="Voolstra C.R."/>
        </authorList>
    </citation>
    <scope>NUCLEOTIDE SEQUENCE [LARGE SCALE GENOMIC DNA]</scope>
    <source>
        <strain evidence="1 2">CCMP2467</strain>
    </source>
</reference>
<gene>
    <name evidence="1" type="ORF">AK812_SmicGene45009</name>
</gene>
<dbReference type="EMBL" id="LSRX01002669">
    <property type="protein sequence ID" value="OLP75229.1"/>
    <property type="molecule type" value="Genomic_DNA"/>
</dbReference>
<protein>
    <submittedName>
        <fullName evidence="1">Uncharacterized protein</fullName>
    </submittedName>
</protein>
<evidence type="ECO:0000313" key="1">
    <source>
        <dbReference type="EMBL" id="OLP75229.1"/>
    </source>
</evidence>
<organism evidence="1 2">
    <name type="scientific">Symbiodinium microadriaticum</name>
    <name type="common">Dinoflagellate</name>
    <name type="synonym">Zooxanthella microadriatica</name>
    <dbReference type="NCBI Taxonomy" id="2951"/>
    <lineage>
        <taxon>Eukaryota</taxon>
        <taxon>Sar</taxon>
        <taxon>Alveolata</taxon>
        <taxon>Dinophyceae</taxon>
        <taxon>Suessiales</taxon>
        <taxon>Symbiodiniaceae</taxon>
        <taxon>Symbiodinium</taxon>
    </lineage>
</organism>
<dbReference type="OrthoDB" id="1744952at2759"/>
<comment type="caution">
    <text evidence="1">The sequence shown here is derived from an EMBL/GenBank/DDBJ whole genome shotgun (WGS) entry which is preliminary data.</text>
</comment>
<feature type="non-terminal residue" evidence="1">
    <location>
        <position position="1"/>
    </location>
</feature>
<accession>A0A1Q9BX25</accession>
<proteinExistence type="predicted"/>